<dbReference type="KEGG" id="mema:MMAB1_1970"/>
<feature type="compositionally biased region" description="Basic residues" evidence="1">
    <location>
        <begin position="47"/>
        <end position="57"/>
    </location>
</feature>
<gene>
    <name evidence="2" type="ORF">MMAB1_1970</name>
</gene>
<name>A0A0X3BMF4_9EURY</name>
<evidence type="ECO:0000313" key="2">
    <source>
        <dbReference type="EMBL" id="CVK33183.1"/>
    </source>
</evidence>
<evidence type="ECO:0000313" key="3">
    <source>
        <dbReference type="Proteomes" id="UP000069850"/>
    </source>
</evidence>
<sequence>MPAPRGMIRRTGRLNYRAFARISDLQVPGKIFAASQPSRETVSLSHTKAHAKPRRTRRGSCISIHPVSRALSCGFWVRQCTGVFPG</sequence>
<feature type="region of interest" description="Disordered" evidence="1">
    <location>
        <begin position="38"/>
        <end position="57"/>
    </location>
</feature>
<dbReference type="AlphaFoldDB" id="A0A0X3BMF4"/>
<accession>A0A0X3BMF4</accession>
<protein>
    <submittedName>
        <fullName evidence="2">Uncharacterized protein</fullName>
    </submittedName>
</protein>
<proteinExistence type="predicted"/>
<evidence type="ECO:0000256" key="1">
    <source>
        <dbReference type="SAM" id="MobiDB-lite"/>
    </source>
</evidence>
<reference evidence="2 3" key="1">
    <citation type="submission" date="2016-01" db="EMBL/GenBank/DDBJ databases">
        <authorList>
            <person name="Manzoor S."/>
        </authorList>
    </citation>
    <scope>NUCLEOTIDE SEQUENCE [LARGE SCALE GENOMIC DNA]</scope>
    <source>
        <strain evidence="2">Methanoculleus sp MAB1</strain>
    </source>
</reference>
<dbReference type="EMBL" id="LT158599">
    <property type="protein sequence ID" value="CVK33183.1"/>
    <property type="molecule type" value="Genomic_DNA"/>
</dbReference>
<organism evidence="2 3">
    <name type="scientific">Methanoculleus bourgensis</name>
    <dbReference type="NCBI Taxonomy" id="83986"/>
    <lineage>
        <taxon>Archaea</taxon>
        <taxon>Methanobacteriati</taxon>
        <taxon>Methanobacteriota</taxon>
        <taxon>Stenosarchaea group</taxon>
        <taxon>Methanomicrobia</taxon>
        <taxon>Methanomicrobiales</taxon>
        <taxon>Methanomicrobiaceae</taxon>
        <taxon>Methanoculleus</taxon>
    </lineage>
</organism>
<dbReference type="Proteomes" id="UP000069850">
    <property type="component" value="Chromosome 1"/>
</dbReference>